<reference evidence="1" key="1">
    <citation type="submission" date="2017-02" db="EMBL/GenBank/DDBJ databases">
        <title>Delving into the versatile metabolic prowess of the omnipresent phylum Bacteroidetes.</title>
        <authorList>
            <person name="Nobu M.K."/>
            <person name="Mei R."/>
            <person name="Narihiro T."/>
            <person name="Kuroda K."/>
            <person name="Liu W.-T."/>
        </authorList>
    </citation>
    <scope>NUCLEOTIDE SEQUENCE</scope>
    <source>
        <strain evidence="1">ADurb.Bin276</strain>
    </source>
</reference>
<evidence type="ECO:0000313" key="1">
    <source>
        <dbReference type="EMBL" id="OQA60407.1"/>
    </source>
</evidence>
<organism evidence="1">
    <name type="scientific">Candidatus Atribacter allofermentans</name>
    <dbReference type="NCBI Taxonomy" id="1852833"/>
    <lineage>
        <taxon>Bacteria</taxon>
        <taxon>Pseudomonadati</taxon>
        <taxon>Atribacterota</taxon>
        <taxon>Atribacteria</taxon>
        <taxon>Atribacterales</taxon>
        <taxon>Atribacteraceae</taxon>
        <taxon>Atribacter</taxon>
    </lineage>
</organism>
<name>A0A1V5T0W7_9BACT</name>
<sequence>MEQSETRNKTYPKQPIDFGDLFNRIKVLLPLVKGWNPDIYLAVNSAGSIVCGILNNFFPREIRTLSIRYQNDHLIVNWDNCGELRDKRVLVVADHFPNEQVLFQLENFLKTKQVLSLVKLVVLGKGVEYSCFPELPEESILPWETDETG</sequence>
<gene>
    <name evidence="1" type="ORF">BWY41_00628</name>
</gene>
<accession>A0A1V5T0W7</accession>
<dbReference type="AlphaFoldDB" id="A0A1V5T0W7"/>
<protein>
    <submittedName>
        <fullName evidence="1">Uncharacterized protein</fullName>
    </submittedName>
</protein>
<proteinExistence type="predicted"/>
<comment type="caution">
    <text evidence="1">The sequence shown here is derived from an EMBL/GenBank/DDBJ whole genome shotgun (WGS) entry which is preliminary data.</text>
</comment>
<dbReference type="EMBL" id="MWBQ01000037">
    <property type="protein sequence ID" value="OQA60407.1"/>
    <property type="molecule type" value="Genomic_DNA"/>
</dbReference>
<dbReference type="Proteomes" id="UP000485569">
    <property type="component" value="Unassembled WGS sequence"/>
</dbReference>